<keyword evidence="2" id="KW-1185">Reference proteome</keyword>
<dbReference type="WBParaSite" id="Minc3s01901g27071">
    <property type="protein sequence ID" value="Minc3s01901g27071"/>
    <property type="gene ID" value="Minc3s01901g27071"/>
</dbReference>
<keyword evidence="1" id="KW-0812">Transmembrane</keyword>
<reference evidence="3" key="1">
    <citation type="submission" date="2022-11" db="UniProtKB">
        <authorList>
            <consortium name="WormBaseParasite"/>
        </authorList>
    </citation>
    <scope>IDENTIFICATION</scope>
</reference>
<name>A0A914MHG1_MELIC</name>
<protein>
    <submittedName>
        <fullName evidence="3">Candidate secreted effector</fullName>
    </submittedName>
</protein>
<dbReference type="AlphaFoldDB" id="A0A914MHG1"/>
<keyword evidence="1" id="KW-1133">Transmembrane helix</keyword>
<accession>A0A914MHG1</accession>
<sequence>MPKTMCAIFASPFPVPGAVSSIICFIFLIYSGATILFCCKKSKAQKKRVCSNFGENLTKNRSGLMGAPCVLIFYFEAIF</sequence>
<dbReference type="Proteomes" id="UP000887563">
    <property type="component" value="Unplaced"/>
</dbReference>
<evidence type="ECO:0000313" key="2">
    <source>
        <dbReference type="Proteomes" id="UP000887563"/>
    </source>
</evidence>
<evidence type="ECO:0000313" key="3">
    <source>
        <dbReference type="WBParaSite" id="Minc3s01901g27071"/>
    </source>
</evidence>
<organism evidence="2 3">
    <name type="scientific">Meloidogyne incognita</name>
    <name type="common">Southern root-knot nematode worm</name>
    <name type="synonym">Oxyuris incognita</name>
    <dbReference type="NCBI Taxonomy" id="6306"/>
    <lineage>
        <taxon>Eukaryota</taxon>
        <taxon>Metazoa</taxon>
        <taxon>Ecdysozoa</taxon>
        <taxon>Nematoda</taxon>
        <taxon>Chromadorea</taxon>
        <taxon>Rhabditida</taxon>
        <taxon>Tylenchina</taxon>
        <taxon>Tylenchomorpha</taxon>
        <taxon>Tylenchoidea</taxon>
        <taxon>Meloidogynidae</taxon>
        <taxon>Meloidogyninae</taxon>
        <taxon>Meloidogyne</taxon>
        <taxon>Meloidogyne incognita group</taxon>
    </lineage>
</organism>
<keyword evidence="1" id="KW-0472">Membrane</keyword>
<feature type="transmembrane region" description="Helical" evidence="1">
    <location>
        <begin position="18"/>
        <end position="39"/>
    </location>
</feature>
<proteinExistence type="predicted"/>
<evidence type="ECO:0000256" key="1">
    <source>
        <dbReference type="SAM" id="Phobius"/>
    </source>
</evidence>